<keyword evidence="3" id="KW-1185">Reference proteome</keyword>
<gene>
    <name evidence="2" type="ORF">HRQ87_13620</name>
</gene>
<dbReference type="RefSeq" id="WP_174138992.1">
    <property type="nucleotide sequence ID" value="NZ_JABUFE010000008.1"/>
</dbReference>
<comment type="caution">
    <text evidence="2">The sequence shown here is derived from an EMBL/GenBank/DDBJ whole genome shotgun (WGS) entry which is preliminary data.</text>
</comment>
<feature type="chain" id="PRO_5045461415" evidence="1">
    <location>
        <begin position="21"/>
        <end position="157"/>
    </location>
</feature>
<proteinExistence type="predicted"/>
<feature type="signal peptide" evidence="1">
    <location>
        <begin position="1"/>
        <end position="20"/>
    </location>
</feature>
<keyword evidence="1" id="KW-0732">Signal</keyword>
<evidence type="ECO:0000313" key="2">
    <source>
        <dbReference type="EMBL" id="NSX55840.1"/>
    </source>
</evidence>
<evidence type="ECO:0000256" key="1">
    <source>
        <dbReference type="SAM" id="SignalP"/>
    </source>
</evidence>
<protein>
    <submittedName>
        <fullName evidence="2">Uncharacterized protein</fullName>
    </submittedName>
</protein>
<reference evidence="2 3" key="1">
    <citation type="submission" date="2020-06" db="EMBL/GenBank/DDBJ databases">
        <title>Sulfitobacter algicola sp. nov., isolated from green algae.</title>
        <authorList>
            <person name="Wang C."/>
        </authorList>
    </citation>
    <scope>NUCLEOTIDE SEQUENCE [LARGE SCALE GENOMIC DNA]</scope>
    <source>
        <strain evidence="2 3">1151</strain>
    </source>
</reference>
<dbReference type="EMBL" id="JABUFE010000008">
    <property type="protein sequence ID" value="NSX55840.1"/>
    <property type="molecule type" value="Genomic_DNA"/>
</dbReference>
<dbReference type="Proteomes" id="UP000777935">
    <property type="component" value="Unassembled WGS sequence"/>
</dbReference>
<evidence type="ECO:0000313" key="3">
    <source>
        <dbReference type="Proteomes" id="UP000777935"/>
    </source>
</evidence>
<organism evidence="2 3">
    <name type="scientific">Parasulfitobacter algicola</name>
    <dbReference type="NCBI Taxonomy" id="2614809"/>
    <lineage>
        <taxon>Bacteria</taxon>
        <taxon>Pseudomonadati</taxon>
        <taxon>Pseudomonadota</taxon>
        <taxon>Alphaproteobacteria</taxon>
        <taxon>Rhodobacterales</taxon>
        <taxon>Roseobacteraceae</taxon>
        <taxon>Parasulfitobacter</taxon>
    </lineage>
</organism>
<sequence length="157" mass="17557">MKFVLSTFLSAIFMLGIASATPKFDLIDTVPDTSVTPVVTVQTPLGDDYEVTGAGWKRGGDTILFYKVIEHRGKALVCGAYMNRGKVPGGVDRQLLRDARVFSGRTVLTNNLMFFNKVSENDSAEDIVMDCRVTRKSWQSRFANTPEVKFRKGVYEY</sequence>
<name>A0ABX2IXB1_9RHOB</name>
<accession>A0ABX2IXB1</accession>